<comment type="similarity">
    <text evidence="1 4">Belongs to the short-chain dehydrogenases/reductases (SDR) family.</text>
</comment>
<proteinExistence type="inferred from homology"/>
<dbReference type="EMBL" id="JACAZH010000017">
    <property type="protein sequence ID" value="KAF7348341.1"/>
    <property type="molecule type" value="Genomic_DNA"/>
</dbReference>
<evidence type="ECO:0000256" key="1">
    <source>
        <dbReference type="ARBA" id="ARBA00006484"/>
    </source>
</evidence>
<dbReference type="InterPro" id="IPR051468">
    <property type="entry name" value="Fungal_SecMetab_SDRs"/>
</dbReference>
<name>A0A8H7CUD3_9AGAR</name>
<dbReference type="PRINTS" id="PR00080">
    <property type="entry name" value="SDRFAMILY"/>
</dbReference>
<dbReference type="PANTHER" id="PTHR43544:SF7">
    <property type="entry name" value="NADB-LER2"/>
    <property type="match status" value="1"/>
</dbReference>
<dbReference type="InterPro" id="IPR002347">
    <property type="entry name" value="SDR_fam"/>
</dbReference>
<comment type="caution">
    <text evidence="6">The sequence shown here is derived from an EMBL/GenBank/DDBJ whole genome shotgun (WGS) entry which is preliminary data.</text>
</comment>
<dbReference type="PRINTS" id="PR00081">
    <property type="entry name" value="GDHRDH"/>
</dbReference>
<keyword evidence="2" id="KW-0521">NADP</keyword>
<evidence type="ECO:0000256" key="4">
    <source>
        <dbReference type="RuleBase" id="RU000363"/>
    </source>
</evidence>
<evidence type="ECO:0000256" key="3">
    <source>
        <dbReference type="ARBA" id="ARBA00023002"/>
    </source>
</evidence>
<dbReference type="Pfam" id="PF00106">
    <property type="entry name" value="adh_short"/>
    <property type="match status" value="1"/>
</dbReference>
<feature type="region of interest" description="Disordered" evidence="5">
    <location>
        <begin position="27"/>
        <end position="46"/>
    </location>
</feature>
<dbReference type="Gene3D" id="3.40.50.720">
    <property type="entry name" value="NAD(P)-binding Rossmann-like Domain"/>
    <property type="match status" value="1"/>
</dbReference>
<dbReference type="PANTHER" id="PTHR43544">
    <property type="entry name" value="SHORT-CHAIN DEHYDROGENASE/REDUCTASE"/>
    <property type="match status" value="1"/>
</dbReference>
<protein>
    <submittedName>
        <fullName evidence="6">Short-chain dehydrogenase/reductase family protein</fullName>
    </submittedName>
</protein>
<evidence type="ECO:0000313" key="6">
    <source>
        <dbReference type="EMBL" id="KAF7348341.1"/>
    </source>
</evidence>
<sequence>MIRVSLVLSSSSSSRIFVGQETLLSGRSSNTRRSARESGSARGAVSRRDIRGLPPFTFTVTMSVRSFLITGANQGLGVHTVHQLASTPDVLVFMGSRKLAAAEDATSKFASDIHPSSAVVPVQLDITDKESIKNAHDFISGYLQEKNLTGLDVLVNNAAIMVPSFEASYAVNVLGTVAITEAIRPLLNDGGAILNISSKVASMWLWSQTKWRERPIYPAYSSSKCALNSLTLQWAFQEDQKGSGIRVVSICPGYNATNMNNYAGTMDPADGCKVIVQTALDKDGKSGVFFDRNGEIQW</sequence>
<dbReference type="InterPro" id="IPR036291">
    <property type="entry name" value="NAD(P)-bd_dom_sf"/>
</dbReference>
<dbReference type="GO" id="GO:0016491">
    <property type="term" value="F:oxidoreductase activity"/>
    <property type="evidence" value="ECO:0007669"/>
    <property type="project" value="UniProtKB-KW"/>
</dbReference>
<keyword evidence="7" id="KW-1185">Reference proteome</keyword>
<evidence type="ECO:0000256" key="5">
    <source>
        <dbReference type="SAM" id="MobiDB-lite"/>
    </source>
</evidence>
<gene>
    <name evidence="6" type="ORF">MSAN_01788100</name>
</gene>
<dbReference type="GO" id="GO:0005737">
    <property type="term" value="C:cytoplasm"/>
    <property type="evidence" value="ECO:0007669"/>
    <property type="project" value="TreeGrafter"/>
</dbReference>
<dbReference type="Proteomes" id="UP000623467">
    <property type="component" value="Unassembled WGS sequence"/>
</dbReference>
<organism evidence="6 7">
    <name type="scientific">Mycena sanguinolenta</name>
    <dbReference type="NCBI Taxonomy" id="230812"/>
    <lineage>
        <taxon>Eukaryota</taxon>
        <taxon>Fungi</taxon>
        <taxon>Dikarya</taxon>
        <taxon>Basidiomycota</taxon>
        <taxon>Agaricomycotina</taxon>
        <taxon>Agaricomycetes</taxon>
        <taxon>Agaricomycetidae</taxon>
        <taxon>Agaricales</taxon>
        <taxon>Marasmiineae</taxon>
        <taxon>Mycenaceae</taxon>
        <taxon>Mycena</taxon>
    </lineage>
</organism>
<reference evidence="6" key="1">
    <citation type="submission" date="2020-05" db="EMBL/GenBank/DDBJ databases">
        <title>Mycena genomes resolve the evolution of fungal bioluminescence.</title>
        <authorList>
            <person name="Tsai I.J."/>
        </authorList>
    </citation>
    <scope>NUCLEOTIDE SEQUENCE</scope>
    <source>
        <strain evidence="6">160909Yilan</strain>
    </source>
</reference>
<dbReference type="OrthoDB" id="9876299at2759"/>
<dbReference type="SUPFAM" id="SSF51735">
    <property type="entry name" value="NAD(P)-binding Rossmann-fold domains"/>
    <property type="match status" value="1"/>
</dbReference>
<evidence type="ECO:0000256" key="2">
    <source>
        <dbReference type="ARBA" id="ARBA00022857"/>
    </source>
</evidence>
<accession>A0A8H7CUD3</accession>
<evidence type="ECO:0000313" key="7">
    <source>
        <dbReference type="Proteomes" id="UP000623467"/>
    </source>
</evidence>
<dbReference type="AlphaFoldDB" id="A0A8H7CUD3"/>
<keyword evidence="3" id="KW-0560">Oxidoreductase</keyword>